<gene>
    <name evidence="1" type="ORF">TNCT_52321</name>
</gene>
<comment type="caution">
    <text evidence="1">The sequence shown here is derived from an EMBL/GenBank/DDBJ whole genome shotgun (WGS) entry which is preliminary data.</text>
</comment>
<feature type="non-terminal residue" evidence="1">
    <location>
        <position position="1"/>
    </location>
</feature>
<dbReference type="EMBL" id="BMAO01035046">
    <property type="protein sequence ID" value="GFR00834.1"/>
    <property type="molecule type" value="Genomic_DNA"/>
</dbReference>
<sequence>KTKHINIENFLLNFLFKKDVYMNAYSEQECQTHFLHQRF</sequence>
<evidence type="ECO:0000313" key="2">
    <source>
        <dbReference type="Proteomes" id="UP000887116"/>
    </source>
</evidence>
<dbReference type="AlphaFoldDB" id="A0A8X6LBD9"/>
<reference evidence="1" key="1">
    <citation type="submission" date="2020-07" db="EMBL/GenBank/DDBJ databases">
        <title>Multicomponent nature underlies the extraordinary mechanical properties of spider dragline silk.</title>
        <authorList>
            <person name="Kono N."/>
            <person name="Nakamura H."/>
            <person name="Mori M."/>
            <person name="Yoshida Y."/>
            <person name="Ohtoshi R."/>
            <person name="Malay A.D."/>
            <person name="Moran D.A.P."/>
            <person name="Tomita M."/>
            <person name="Numata K."/>
            <person name="Arakawa K."/>
        </authorList>
    </citation>
    <scope>NUCLEOTIDE SEQUENCE</scope>
</reference>
<proteinExistence type="predicted"/>
<organism evidence="1 2">
    <name type="scientific">Trichonephila clavata</name>
    <name type="common">Joro spider</name>
    <name type="synonym">Nephila clavata</name>
    <dbReference type="NCBI Taxonomy" id="2740835"/>
    <lineage>
        <taxon>Eukaryota</taxon>
        <taxon>Metazoa</taxon>
        <taxon>Ecdysozoa</taxon>
        <taxon>Arthropoda</taxon>
        <taxon>Chelicerata</taxon>
        <taxon>Arachnida</taxon>
        <taxon>Araneae</taxon>
        <taxon>Araneomorphae</taxon>
        <taxon>Entelegynae</taxon>
        <taxon>Araneoidea</taxon>
        <taxon>Nephilidae</taxon>
        <taxon>Trichonephila</taxon>
    </lineage>
</organism>
<dbReference type="Proteomes" id="UP000887116">
    <property type="component" value="Unassembled WGS sequence"/>
</dbReference>
<name>A0A8X6LBD9_TRICU</name>
<protein>
    <submittedName>
        <fullName evidence="1">Uncharacterized protein</fullName>
    </submittedName>
</protein>
<accession>A0A8X6LBD9</accession>
<evidence type="ECO:0000313" key="1">
    <source>
        <dbReference type="EMBL" id="GFR00834.1"/>
    </source>
</evidence>
<keyword evidence="2" id="KW-1185">Reference proteome</keyword>